<comment type="caution">
    <text evidence="1">The sequence shown here is derived from an EMBL/GenBank/DDBJ whole genome shotgun (WGS) entry which is preliminary data.</text>
</comment>
<gene>
    <name evidence="1" type="ORF">L3049_09250</name>
</gene>
<name>A0ABT5VRY7_9BACT</name>
<accession>A0ABT5VRY7</accession>
<evidence type="ECO:0000313" key="2">
    <source>
        <dbReference type="Proteomes" id="UP001528920"/>
    </source>
</evidence>
<dbReference type="RefSeq" id="WP_275109520.1">
    <property type="nucleotide sequence ID" value="NZ_JAKJSC010000001.1"/>
</dbReference>
<proteinExistence type="predicted"/>
<keyword evidence="2" id="KW-1185">Reference proteome</keyword>
<reference evidence="1 2" key="1">
    <citation type="submission" date="2022-01" db="EMBL/GenBank/DDBJ databases">
        <title>Labilibaculum sp. nov, a marine bacterium isolated from Antarctica.</title>
        <authorList>
            <person name="Dai W."/>
        </authorList>
    </citation>
    <scope>NUCLEOTIDE SEQUENCE [LARGE SCALE GENOMIC DNA]</scope>
    <source>
        <strain evidence="1 2">DW002</strain>
    </source>
</reference>
<dbReference type="Proteomes" id="UP001528920">
    <property type="component" value="Unassembled WGS sequence"/>
</dbReference>
<organism evidence="1 2">
    <name type="scientific">Paralabilibaculum antarcticum</name>
    <dbReference type="NCBI Taxonomy" id="2912572"/>
    <lineage>
        <taxon>Bacteria</taxon>
        <taxon>Pseudomonadati</taxon>
        <taxon>Bacteroidota</taxon>
        <taxon>Bacteroidia</taxon>
        <taxon>Marinilabiliales</taxon>
        <taxon>Marinifilaceae</taxon>
        <taxon>Paralabilibaculum</taxon>
    </lineage>
</organism>
<sequence length="105" mass="12074">MSLNNKHRALSFLITLAFVLPIVIKTHHMMFPNHEHHCHSCVSHTADLKDICEIQEFDYFHFTPANTTSIPTVSIFQFETPKVESIQKSYKESIPSYGLRAPPFS</sequence>
<evidence type="ECO:0008006" key="3">
    <source>
        <dbReference type="Google" id="ProtNLM"/>
    </source>
</evidence>
<evidence type="ECO:0000313" key="1">
    <source>
        <dbReference type="EMBL" id="MDE5418195.1"/>
    </source>
</evidence>
<dbReference type="EMBL" id="JAKJSC010000001">
    <property type="protein sequence ID" value="MDE5418195.1"/>
    <property type="molecule type" value="Genomic_DNA"/>
</dbReference>
<protein>
    <recommendedName>
        <fullName evidence="3">DUF2607 family protein</fullName>
    </recommendedName>
</protein>